<name>A0ACB7ZW07_9AGAM</name>
<evidence type="ECO:0000313" key="1">
    <source>
        <dbReference type="EMBL" id="KAH7905131.1"/>
    </source>
</evidence>
<gene>
    <name evidence="1" type="ORF">BJ138DRAFT_1118747</name>
</gene>
<dbReference type="Proteomes" id="UP000790377">
    <property type="component" value="Unassembled WGS sequence"/>
</dbReference>
<proteinExistence type="predicted"/>
<accession>A0ACB7ZW07</accession>
<reference evidence="1" key="1">
    <citation type="journal article" date="2021" name="New Phytol.">
        <title>Evolutionary innovations through gain and loss of genes in the ectomycorrhizal Boletales.</title>
        <authorList>
            <person name="Wu G."/>
            <person name="Miyauchi S."/>
            <person name="Morin E."/>
            <person name="Kuo A."/>
            <person name="Drula E."/>
            <person name="Varga T."/>
            <person name="Kohler A."/>
            <person name="Feng B."/>
            <person name="Cao Y."/>
            <person name="Lipzen A."/>
            <person name="Daum C."/>
            <person name="Hundley H."/>
            <person name="Pangilinan J."/>
            <person name="Johnson J."/>
            <person name="Barry K."/>
            <person name="LaButti K."/>
            <person name="Ng V."/>
            <person name="Ahrendt S."/>
            <person name="Min B."/>
            <person name="Choi I.G."/>
            <person name="Park H."/>
            <person name="Plett J.M."/>
            <person name="Magnuson J."/>
            <person name="Spatafora J.W."/>
            <person name="Nagy L.G."/>
            <person name="Henrissat B."/>
            <person name="Grigoriev I.V."/>
            <person name="Yang Z.L."/>
            <person name="Xu J."/>
            <person name="Martin F.M."/>
        </authorList>
    </citation>
    <scope>NUCLEOTIDE SEQUENCE</scope>
    <source>
        <strain evidence="1">ATCC 28755</strain>
    </source>
</reference>
<dbReference type="EMBL" id="MU268264">
    <property type="protein sequence ID" value="KAH7905131.1"/>
    <property type="molecule type" value="Genomic_DNA"/>
</dbReference>
<sequence length="253" mass="25956">MSKGIALVTGAAQGIGQAIALQLASDGFDVALNDIPPKKEQLDTVAQEINATGQKALVVCADVSIEDDVVAMVKDTVEGLGGLDVMVANAGISGSLGPLVEISTDAWDKLFAINARGVYLCYKHAAKQMIAQGRGGRIIGASSAAGKRGFPLNTVYCASKFAVRGLTQSAASELGKHGITVNSYAPGIIDTPMVQGLEDQRDKDLLTAAVAATPAGYTGKSEDIASVVSYLASKEAHFITGQSLSVDGGMILS</sequence>
<protein>
    <submittedName>
        <fullName evidence="1">Uncharacterized protein</fullName>
    </submittedName>
</protein>
<keyword evidence="2" id="KW-1185">Reference proteome</keyword>
<comment type="caution">
    <text evidence="1">The sequence shown here is derived from an EMBL/GenBank/DDBJ whole genome shotgun (WGS) entry which is preliminary data.</text>
</comment>
<evidence type="ECO:0000313" key="2">
    <source>
        <dbReference type="Proteomes" id="UP000790377"/>
    </source>
</evidence>
<organism evidence="1 2">
    <name type="scientific">Hygrophoropsis aurantiaca</name>
    <dbReference type="NCBI Taxonomy" id="72124"/>
    <lineage>
        <taxon>Eukaryota</taxon>
        <taxon>Fungi</taxon>
        <taxon>Dikarya</taxon>
        <taxon>Basidiomycota</taxon>
        <taxon>Agaricomycotina</taxon>
        <taxon>Agaricomycetes</taxon>
        <taxon>Agaricomycetidae</taxon>
        <taxon>Boletales</taxon>
        <taxon>Coniophorineae</taxon>
        <taxon>Hygrophoropsidaceae</taxon>
        <taxon>Hygrophoropsis</taxon>
    </lineage>
</organism>